<name>A0A7N0TAP0_KALFE</name>
<organism evidence="3 4">
    <name type="scientific">Kalanchoe fedtschenkoi</name>
    <name type="common">Lavender scallops</name>
    <name type="synonym">South American air plant</name>
    <dbReference type="NCBI Taxonomy" id="63787"/>
    <lineage>
        <taxon>Eukaryota</taxon>
        <taxon>Viridiplantae</taxon>
        <taxon>Streptophyta</taxon>
        <taxon>Embryophyta</taxon>
        <taxon>Tracheophyta</taxon>
        <taxon>Spermatophyta</taxon>
        <taxon>Magnoliopsida</taxon>
        <taxon>eudicotyledons</taxon>
        <taxon>Gunneridae</taxon>
        <taxon>Pentapetalae</taxon>
        <taxon>Saxifragales</taxon>
        <taxon>Crassulaceae</taxon>
        <taxon>Kalanchoe</taxon>
    </lineage>
</organism>
<feature type="region of interest" description="Disordered" evidence="1">
    <location>
        <begin position="31"/>
        <end position="54"/>
    </location>
</feature>
<keyword evidence="2" id="KW-0732">Signal</keyword>
<dbReference type="AlphaFoldDB" id="A0A7N0TAP0"/>
<feature type="chain" id="PRO_5029568163" evidence="2">
    <location>
        <begin position="20"/>
        <end position="54"/>
    </location>
</feature>
<evidence type="ECO:0000313" key="4">
    <source>
        <dbReference type="Proteomes" id="UP000594263"/>
    </source>
</evidence>
<accession>A0A7N0TAP0</accession>
<sequence length="54" mass="5931">MATLPDNFGFLALWAFVHADQFRDGGLCPVGPPPHSDSHTNFHKFLQGSSPNHI</sequence>
<proteinExistence type="predicted"/>
<reference evidence="3" key="1">
    <citation type="submission" date="2021-01" db="UniProtKB">
        <authorList>
            <consortium name="EnsemblPlants"/>
        </authorList>
    </citation>
    <scope>IDENTIFICATION</scope>
</reference>
<evidence type="ECO:0000313" key="3">
    <source>
        <dbReference type="EnsemblPlants" id="Kaladp0028s0087.1.v1.1.CDS.1"/>
    </source>
</evidence>
<evidence type="ECO:0000256" key="2">
    <source>
        <dbReference type="SAM" id="SignalP"/>
    </source>
</evidence>
<dbReference type="EnsemblPlants" id="Kaladp0028s0087.1.v1.1">
    <property type="protein sequence ID" value="Kaladp0028s0087.1.v1.1.CDS.1"/>
    <property type="gene ID" value="Kaladp0028s0087.v1.1"/>
</dbReference>
<keyword evidence="4" id="KW-1185">Reference proteome</keyword>
<dbReference type="Proteomes" id="UP000594263">
    <property type="component" value="Unplaced"/>
</dbReference>
<protein>
    <submittedName>
        <fullName evidence="3">Uncharacterized protein</fullName>
    </submittedName>
</protein>
<dbReference type="Gramene" id="Kaladp0028s0087.1.v1.1">
    <property type="protein sequence ID" value="Kaladp0028s0087.1.v1.1.CDS.1"/>
    <property type="gene ID" value="Kaladp0028s0087.v1.1"/>
</dbReference>
<feature type="signal peptide" evidence="2">
    <location>
        <begin position="1"/>
        <end position="19"/>
    </location>
</feature>
<evidence type="ECO:0000256" key="1">
    <source>
        <dbReference type="SAM" id="MobiDB-lite"/>
    </source>
</evidence>